<dbReference type="PROSITE" id="PS50302">
    <property type="entry name" value="PUM"/>
    <property type="match status" value="6"/>
</dbReference>
<evidence type="ECO:0000259" key="4">
    <source>
        <dbReference type="PROSITE" id="PS50303"/>
    </source>
</evidence>
<dbReference type="InterPro" id="IPR033712">
    <property type="entry name" value="Pumilio_RNA-bd"/>
</dbReference>
<dbReference type="PROSITE" id="PS50303">
    <property type="entry name" value="PUM_HD"/>
    <property type="match status" value="1"/>
</dbReference>
<dbReference type="FunFam" id="1.25.10.10:FF:000237">
    <property type="entry name" value="Pumilio homolog 9"/>
    <property type="match status" value="1"/>
</dbReference>
<dbReference type="InterPro" id="IPR011989">
    <property type="entry name" value="ARM-like"/>
</dbReference>
<dbReference type="PANTHER" id="PTHR12537">
    <property type="entry name" value="RNA BINDING PROTEIN PUMILIO-RELATED"/>
    <property type="match status" value="1"/>
</dbReference>
<dbReference type="EMBL" id="CP056067">
    <property type="protein sequence ID" value="UKJ89555.1"/>
    <property type="molecule type" value="Genomic_DNA"/>
</dbReference>
<proteinExistence type="predicted"/>
<feature type="region of interest" description="Disordered" evidence="3">
    <location>
        <begin position="167"/>
        <end position="210"/>
    </location>
</feature>
<dbReference type="Proteomes" id="UP000244803">
    <property type="component" value="Chromosome 4"/>
</dbReference>
<dbReference type="Pfam" id="PF00806">
    <property type="entry name" value="PUF"/>
    <property type="match status" value="6"/>
</dbReference>
<dbReference type="InterPro" id="IPR033133">
    <property type="entry name" value="PUM-HD"/>
</dbReference>
<gene>
    <name evidence="5" type="ORF">MACJ_002806</name>
</gene>
<feature type="compositionally biased region" description="Low complexity" evidence="3">
    <location>
        <begin position="190"/>
        <end position="210"/>
    </location>
</feature>
<feature type="repeat" description="Pumilio" evidence="2">
    <location>
        <begin position="410"/>
        <end position="445"/>
    </location>
</feature>
<dbReference type="OrthoDB" id="668540at2759"/>
<dbReference type="InterPro" id="IPR016024">
    <property type="entry name" value="ARM-type_fold"/>
</dbReference>
<organism evidence="5 6">
    <name type="scientific">Theileria orientalis</name>
    <dbReference type="NCBI Taxonomy" id="68886"/>
    <lineage>
        <taxon>Eukaryota</taxon>
        <taxon>Sar</taxon>
        <taxon>Alveolata</taxon>
        <taxon>Apicomplexa</taxon>
        <taxon>Aconoidasida</taxon>
        <taxon>Piroplasmida</taxon>
        <taxon>Theileriidae</taxon>
        <taxon>Theileria</taxon>
    </lineage>
</organism>
<dbReference type="PANTHER" id="PTHR12537:SF13">
    <property type="entry name" value="PUMILIO HOMOLOGY DOMAIN FAMILY MEMBER 4"/>
    <property type="match status" value="1"/>
</dbReference>
<dbReference type="SUPFAM" id="SSF48371">
    <property type="entry name" value="ARM repeat"/>
    <property type="match status" value="1"/>
</dbReference>
<accession>A0A976M6R8</accession>
<feature type="repeat" description="Pumilio" evidence="2">
    <location>
        <begin position="374"/>
        <end position="409"/>
    </location>
</feature>
<evidence type="ECO:0000256" key="3">
    <source>
        <dbReference type="SAM" id="MobiDB-lite"/>
    </source>
</evidence>
<dbReference type="Pfam" id="PF22493">
    <property type="entry name" value="PUF_NOP9"/>
    <property type="match status" value="1"/>
</dbReference>
<dbReference type="GO" id="GO:0005737">
    <property type="term" value="C:cytoplasm"/>
    <property type="evidence" value="ECO:0007669"/>
    <property type="project" value="TreeGrafter"/>
</dbReference>
<evidence type="ECO:0000256" key="2">
    <source>
        <dbReference type="PROSITE-ProRule" id="PRU00317"/>
    </source>
</evidence>
<name>A0A976M6R8_THEOR</name>
<evidence type="ECO:0000313" key="5">
    <source>
        <dbReference type="EMBL" id="UKJ89555.1"/>
    </source>
</evidence>
<dbReference type="CDD" id="cd07920">
    <property type="entry name" value="Pumilio"/>
    <property type="match status" value="1"/>
</dbReference>
<dbReference type="GO" id="GO:0010608">
    <property type="term" value="P:post-transcriptional regulation of gene expression"/>
    <property type="evidence" value="ECO:0007669"/>
    <property type="project" value="TreeGrafter"/>
</dbReference>
<dbReference type="SMART" id="SM00025">
    <property type="entry name" value="Pumilio"/>
    <property type="match status" value="8"/>
</dbReference>
<reference evidence="5" key="1">
    <citation type="submission" date="2022-07" db="EMBL/GenBank/DDBJ databases">
        <title>Evaluation of T. orientalis genome assembly methods using nanopore sequencing and analysis of variation between genomes.</title>
        <authorList>
            <person name="Yam J."/>
            <person name="Micallef M.L."/>
            <person name="Liu M."/>
            <person name="Djordjevic S.P."/>
            <person name="Bogema D.R."/>
            <person name="Jenkins C."/>
        </authorList>
    </citation>
    <scope>NUCLEOTIDE SEQUENCE</scope>
    <source>
        <strain evidence="5">Fish Creek</strain>
    </source>
</reference>
<feature type="domain" description="PUM-HD" evidence="4">
    <location>
        <begin position="201"/>
        <end position="547"/>
    </location>
</feature>
<dbReference type="Gene3D" id="1.25.10.10">
    <property type="entry name" value="Leucine-rich Repeat Variant"/>
    <property type="match status" value="1"/>
</dbReference>
<feature type="repeat" description="Pumilio" evidence="2">
    <location>
        <begin position="230"/>
        <end position="265"/>
    </location>
</feature>
<sequence length="709" mass="79619">MSYSYFNFDKNLDLDPSLQSSNFGSYNAVDYLSQDMDHPSHLINSSEFEDSGLCDQVKPFNTDYVNCESFSTRYTDSSFDQNAQNMSMNYSMDSLTESMLKQLDTPKLFSHNDVDYPDSLRLNSLDPQILRRLYDAGINVNSDSRDDYYCDNLECYYDNLSSDLDPAKKDHLKTSRRRGRRVEEAKPMQKSGSSVKSPSMKPSSKSKNGSKGSFGTLNYSWLKDSFFNCQILGNVVSIAQDQTGCRMLQRQLECNDHQFISSVLNEVLDNLYMLMTDPFGNYLCQKLMSVCDADQLGKIITSCEPQFISICLNMHGTRAIQKLIEVVTDDNITRITSILSTGVVDLVNDLNGNHVIQKCLVSLSSEHCDFIYKAMNENCVYLATHRHGCCVMQRCIDAASPAQRAKLIDTISSKTLELVEDAYGNYVIQYVLRLKDDEINSRIVSFLCEDVTKFAKQKFSSNVVERCLIFCPLEVRSTLISKFLNVPFEVLKDLILDPFGNYVIQRVLNVAQPDELTSLLDSIQPHLEELKVASSGKRIAAKISRRSNTSSSSASANSCSTAMVSNYNAYGTGNNIFEIFSETSEDGIGYPGYLSSEYPSLSSNQGPQHGATYAEKIKSKSNDPAYNINDDRDYIIDLINKTNSSKGSAAALNQGRMADLVKDGLDFSALDSEKYDQNDPFVRDFCDMFDGYDTFQSDSYASNLWANNM</sequence>
<dbReference type="AlphaFoldDB" id="A0A976M6R8"/>
<dbReference type="InterPro" id="IPR001313">
    <property type="entry name" value="Pumilio_RNA-bd_rpt"/>
</dbReference>
<evidence type="ECO:0000256" key="1">
    <source>
        <dbReference type="ARBA" id="ARBA00022737"/>
    </source>
</evidence>
<feature type="repeat" description="Pumilio" evidence="2">
    <location>
        <begin position="485"/>
        <end position="521"/>
    </location>
</feature>
<keyword evidence="1" id="KW-0677">Repeat</keyword>
<dbReference type="GO" id="GO:0003729">
    <property type="term" value="F:mRNA binding"/>
    <property type="evidence" value="ECO:0007669"/>
    <property type="project" value="TreeGrafter"/>
</dbReference>
<evidence type="ECO:0000313" key="6">
    <source>
        <dbReference type="Proteomes" id="UP000244803"/>
    </source>
</evidence>
<feature type="repeat" description="Pumilio" evidence="2">
    <location>
        <begin position="337"/>
        <end position="373"/>
    </location>
</feature>
<feature type="repeat" description="Pumilio" evidence="2">
    <location>
        <begin position="266"/>
        <end position="301"/>
    </location>
</feature>
<protein>
    <submittedName>
        <fullName evidence="5">RNA-binding protein Puf1</fullName>
    </submittedName>
</protein>